<feature type="region of interest" description="Disordered" evidence="1">
    <location>
        <begin position="182"/>
        <end position="208"/>
    </location>
</feature>
<reference evidence="2 3" key="1">
    <citation type="submission" date="2024-01" db="EMBL/GenBank/DDBJ databases">
        <title>Genome assemblies of Stephania.</title>
        <authorList>
            <person name="Yang L."/>
        </authorList>
    </citation>
    <scope>NUCLEOTIDE SEQUENCE [LARGE SCALE GENOMIC DNA]</scope>
    <source>
        <strain evidence="2">JXDWG</strain>
        <tissue evidence="2">Leaf</tissue>
    </source>
</reference>
<accession>A0AAP0F6B6</accession>
<dbReference type="AlphaFoldDB" id="A0AAP0F6B6"/>
<evidence type="ECO:0000313" key="2">
    <source>
        <dbReference type="EMBL" id="KAK9105566.1"/>
    </source>
</evidence>
<dbReference type="EMBL" id="JBBNAG010000009">
    <property type="protein sequence ID" value="KAK9105566.1"/>
    <property type="molecule type" value="Genomic_DNA"/>
</dbReference>
<dbReference type="Proteomes" id="UP001419268">
    <property type="component" value="Unassembled WGS sequence"/>
</dbReference>
<evidence type="ECO:0000313" key="3">
    <source>
        <dbReference type="Proteomes" id="UP001419268"/>
    </source>
</evidence>
<protein>
    <submittedName>
        <fullName evidence="2">Uncharacterized protein</fullName>
    </submittedName>
</protein>
<proteinExistence type="predicted"/>
<keyword evidence="3" id="KW-1185">Reference proteome</keyword>
<gene>
    <name evidence="2" type="ORF">Scep_022410</name>
</gene>
<sequence length="265" mass="28218">MPTLKYGLGPHHGLLLSSSSRATHCVVELRRSHDALSTNVVSSGIDRLGNAPPRCCFTSFPAPPPLPLTGVVAARWRRCWSRTAILSAAVAAVAALLRRRALPRAPPHAAERRCNVAAPAAFGELLRVVLVRGDSARAYAAVRATVPEPLPRHRFALPPLLPPLPLLLRAVRAASRHPPPRPLAGWTPVSLEPPSVAPASPANRHSRRWSAASSSSSLPDGFYLSLSVAILAQGHTPILLCRAGLLRDKLGSSVTSWAPPRPPSK</sequence>
<comment type="caution">
    <text evidence="2">The sequence shown here is derived from an EMBL/GenBank/DDBJ whole genome shotgun (WGS) entry which is preliminary data.</text>
</comment>
<organism evidence="2 3">
    <name type="scientific">Stephania cephalantha</name>
    <dbReference type="NCBI Taxonomy" id="152367"/>
    <lineage>
        <taxon>Eukaryota</taxon>
        <taxon>Viridiplantae</taxon>
        <taxon>Streptophyta</taxon>
        <taxon>Embryophyta</taxon>
        <taxon>Tracheophyta</taxon>
        <taxon>Spermatophyta</taxon>
        <taxon>Magnoliopsida</taxon>
        <taxon>Ranunculales</taxon>
        <taxon>Menispermaceae</taxon>
        <taxon>Menispermoideae</taxon>
        <taxon>Cissampelideae</taxon>
        <taxon>Stephania</taxon>
    </lineage>
</organism>
<name>A0AAP0F6B6_9MAGN</name>
<evidence type="ECO:0000256" key="1">
    <source>
        <dbReference type="SAM" id="MobiDB-lite"/>
    </source>
</evidence>